<keyword evidence="1" id="KW-0813">Transport</keyword>
<dbReference type="Gene3D" id="3.40.50.300">
    <property type="entry name" value="P-loop containing nucleotide triphosphate hydrolases"/>
    <property type="match status" value="1"/>
</dbReference>
<evidence type="ECO:0000313" key="6">
    <source>
        <dbReference type="Proteomes" id="UP000298460"/>
    </source>
</evidence>
<dbReference type="GO" id="GO:0016887">
    <property type="term" value="F:ATP hydrolysis activity"/>
    <property type="evidence" value="ECO:0007669"/>
    <property type="project" value="InterPro"/>
</dbReference>
<evidence type="ECO:0000256" key="1">
    <source>
        <dbReference type="ARBA" id="ARBA00022448"/>
    </source>
</evidence>
<dbReference type="PROSITE" id="PS00211">
    <property type="entry name" value="ABC_TRANSPORTER_1"/>
    <property type="match status" value="1"/>
</dbReference>
<evidence type="ECO:0000256" key="3">
    <source>
        <dbReference type="ARBA" id="ARBA00022840"/>
    </source>
</evidence>
<evidence type="ECO:0000313" key="5">
    <source>
        <dbReference type="EMBL" id="TGE37956.1"/>
    </source>
</evidence>
<reference evidence="5 6" key="1">
    <citation type="submission" date="2019-03" db="EMBL/GenBank/DDBJ databases">
        <title>Draft Genome Sequence of Desulfosporosinus fructosivorans Strain 63.6F, Isolated from Marine Sediment in the Baltic Sea.</title>
        <authorList>
            <person name="Hausmann B."/>
            <person name="Vandieken V."/>
            <person name="Pjevac P."/>
            <person name="Schreck K."/>
            <person name="Herbold C.W."/>
            <person name="Loy A."/>
        </authorList>
    </citation>
    <scope>NUCLEOTIDE SEQUENCE [LARGE SCALE GENOMIC DNA]</scope>
    <source>
        <strain evidence="5 6">63.6F</strain>
    </source>
</reference>
<organism evidence="5 6">
    <name type="scientific">Desulfosporosinus fructosivorans</name>
    <dbReference type="NCBI Taxonomy" id="2018669"/>
    <lineage>
        <taxon>Bacteria</taxon>
        <taxon>Bacillati</taxon>
        <taxon>Bacillota</taxon>
        <taxon>Clostridia</taxon>
        <taxon>Eubacteriales</taxon>
        <taxon>Desulfitobacteriaceae</taxon>
        <taxon>Desulfosporosinus</taxon>
    </lineage>
</organism>
<dbReference type="GO" id="GO:0005524">
    <property type="term" value="F:ATP binding"/>
    <property type="evidence" value="ECO:0007669"/>
    <property type="project" value="UniProtKB-KW"/>
</dbReference>
<keyword evidence="2" id="KW-0547">Nucleotide-binding</keyword>
<dbReference type="AlphaFoldDB" id="A0A4Z0R8J8"/>
<dbReference type="Pfam" id="PF00005">
    <property type="entry name" value="ABC_tran"/>
    <property type="match status" value="1"/>
</dbReference>
<dbReference type="PANTHER" id="PTHR42781:SF4">
    <property type="entry name" value="SPERMIDINE_PUTRESCINE IMPORT ATP-BINDING PROTEIN POTA"/>
    <property type="match status" value="1"/>
</dbReference>
<dbReference type="InterPro" id="IPR017871">
    <property type="entry name" value="ABC_transporter-like_CS"/>
</dbReference>
<evidence type="ECO:0000259" key="4">
    <source>
        <dbReference type="PROSITE" id="PS50893"/>
    </source>
</evidence>
<dbReference type="EMBL" id="SPQQ01000003">
    <property type="protein sequence ID" value="TGE37956.1"/>
    <property type="molecule type" value="Genomic_DNA"/>
</dbReference>
<dbReference type="SMART" id="SM00382">
    <property type="entry name" value="AAA"/>
    <property type="match status" value="1"/>
</dbReference>
<evidence type="ECO:0000256" key="2">
    <source>
        <dbReference type="ARBA" id="ARBA00022741"/>
    </source>
</evidence>
<dbReference type="InterPro" id="IPR027417">
    <property type="entry name" value="P-loop_NTPase"/>
</dbReference>
<dbReference type="Proteomes" id="UP000298460">
    <property type="component" value="Unassembled WGS sequence"/>
</dbReference>
<dbReference type="RefSeq" id="WP_135545940.1">
    <property type="nucleotide sequence ID" value="NZ_SPQQ01000003.1"/>
</dbReference>
<dbReference type="SUPFAM" id="SSF52540">
    <property type="entry name" value="P-loop containing nucleoside triphosphate hydrolases"/>
    <property type="match status" value="1"/>
</dbReference>
<keyword evidence="6" id="KW-1185">Reference proteome</keyword>
<dbReference type="InterPro" id="IPR003593">
    <property type="entry name" value="AAA+_ATPase"/>
</dbReference>
<proteinExistence type="predicted"/>
<accession>A0A4Z0R8J8</accession>
<dbReference type="OrthoDB" id="9802264at2"/>
<comment type="caution">
    <text evidence="5">The sequence shown here is derived from an EMBL/GenBank/DDBJ whole genome shotgun (WGS) entry which is preliminary data.</text>
</comment>
<name>A0A4Z0R8J8_9FIRM</name>
<dbReference type="InterPro" id="IPR003439">
    <property type="entry name" value="ABC_transporter-like_ATP-bd"/>
</dbReference>
<protein>
    <submittedName>
        <fullName evidence="5">ATP-binding cassette domain-containing protein</fullName>
    </submittedName>
</protein>
<dbReference type="PROSITE" id="PS50893">
    <property type="entry name" value="ABC_TRANSPORTER_2"/>
    <property type="match status" value="1"/>
</dbReference>
<dbReference type="PANTHER" id="PTHR42781">
    <property type="entry name" value="SPERMIDINE/PUTRESCINE IMPORT ATP-BINDING PROTEIN POTA"/>
    <property type="match status" value="1"/>
</dbReference>
<feature type="domain" description="ABC transporter" evidence="4">
    <location>
        <begin position="1"/>
        <end position="227"/>
    </location>
</feature>
<keyword evidence="3 5" id="KW-0067">ATP-binding</keyword>
<dbReference type="InterPro" id="IPR050093">
    <property type="entry name" value="ABC_SmlMolc_Importer"/>
</dbReference>
<gene>
    <name evidence="5" type="ORF">E4K67_08125</name>
</gene>
<sequence length="227" mass="25556">MLKAHFKKKLPTFELEVDISLSHGILALVGPSGAGKTTILQCVAGLQTPTWGEINIHDKTVFASECGVDIPIRNRRIGYVFQDYALFPHMTVEKNVMYGKPQKGSIPNKVLTVSNVLEMLKIEHLRSRYPDQISGGEKQRVALARALMTEPELLLLDEPLSALDQDTRSALQQELLKLQAQWQIPFILVTHDVQEAEMLGDQIIKLDHGKQEEIRQFNKVQCVNSFS</sequence>